<gene>
    <name evidence="3" type="ORF">PLEPLA_LOCUS6723</name>
</gene>
<feature type="region of interest" description="Disordered" evidence="2">
    <location>
        <begin position="116"/>
        <end position="158"/>
    </location>
</feature>
<evidence type="ECO:0000256" key="1">
    <source>
        <dbReference type="SAM" id="Coils"/>
    </source>
</evidence>
<evidence type="ECO:0000313" key="4">
    <source>
        <dbReference type="Proteomes" id="UP001153269"/>
    </source>
</evidence>
<dbReference type="Proteomes" id="UP001153269">
    <property type="component" value="Unassembled WGS sequence"/>
</dbReference>
<evidence type="ECO:0000313" key="3">
    <source>
        <dbReference type="EMBL" id="CAB1418896.1"/>
    </source>
</evidence>
<keyword evidence="4" id="KW-1185">Reference proteome</keyword>
<reference evidence="3" key="1">
    <citation type="submission" date="2020-03" db="EMBL/GenBank/DDBJ databases">
        <authorList>
            <person name="Weist P."/>
        </authorList>
    </citation>
    <scope>NUCLEOTIDE SEQUENCE</scope>
</reference>
<keyword evidence="1" id="KW-0175">Coiled coil</keyword>
<proteinExistence type="predicted"/>
<dbReference type="AlphaFoldDB" id="A0A9N7TTJ2"/>
<comment type="caution">
    <text evidence="3">The sequence shown here is derived from an EMBL/GenBank/DDBJ whole genome shotgun (WGS) entry which is preliminary data.</text>
</comment>
<evidence type="ECO:0000256" key="2">
    <source>
        <dbReference type="SAM" id="MobiDB-lite"/>
    </source>
</evidence>
<accession>A0A9N7TTJ2</accession>
<sequence>MQEQIDLSSQDKSISGRGIQTEFEDELKELKLVQQGQSDGAFPRQEEEAHHHEKVALGHKILELMTKLKAVQREVHPNENEWKTKVTTLEDRVKAEQAEKSRLENLIREVKWAAKHEDSLKKSEGDGERRLSRQRFSRDRRSGRQMSMLWRTLSAMRK</sequence>
<feature type="coiled-coil region" evidence="1">
    <location>
        <begin position="79"/>
        <end position="113"/>
    </location>
</feature>
<protein>
    <submittedName>
        <fullName evidence="3">Uncharacterized protein</fullName>
    </submittedName>
</protein>
<dbReference type="EMBL" id="CADEAL010000347">
    <property type="protein sequence ID" value="CAB1418896.1"/>
    <property type="molecule type" value="Genomic_DNA"/>
</dbReference>
<feature type="compositionally biased region" description="Basic and acidic residues" evidence="2">
    <location>
        <begin position="116"/>
        <end position="142"/>
    </location>
</feature>
<name>A0A9N7TTJ2_PLEPL</name>
<organism evidence="3 4">
    <name type="scientific">Pleuronectes platessa</name>
    <name type="common">European plaice</name>
    <dbReference type="NCBI Taxonomy" id="8262"/>
    <lineage>
        <taxon>Eukaryota</taxon>
        <taxon>Metazoa</taxon>
        <taxon>Chordata</taxon>
        <taxon>Craniata</taxon>
        <taxon>Vertebrata</taxon>
        <taxon>Euteleostomi</taxon>
        <taxon>Actinopterygii</taxon>
        <taxon>Neopterygii</taxon>
        <taxon>Teleostei</taxon>
        <taxon>Neoteleostei</taxon>
        <taxon>Acanthomorphata</taxon>
        <taxon>Carangaria</taxon>
        <taxon>Pleuronectiformes</taxon>
        <taxon>Pleuronectoidei</taxon>
        <taxon>Pleuronectidae</taxon>
        <taxon>Pleuronectes</taxon>
    </lineage>
</organism>